<keyword evidence="1" id="KW-0175">Coiled coil</keyword>
<evidence type="ECO:0000313" key="2">
    <source>
        <dbReference type="EMBL" id="MCR2045504.1"/>
    </source>
</evidence>
<dbReference type="AlphaFoldDB" id="A0A9X2MKQ1"/>
<protein>
    <submittedName>
        <fullName evidence="2">Uncharacterized protein</fullName>
    </submittedName>
</protein>
<organism evidence="2 3">
    <name type="scientific">Anaerosalibacter massiliensis</name>
    <dbReference type="NCBI Taxonomy" id="1347392"/>
    <lineage>
        <taxon>Bacteria</taxon>
        <taxon>Bacillati</taxon>
        <taxon>Bacillota</taxon>
        <taxon>Tissierellia</taxon>
        <taxon>Tissierellales</taxon>
        <taxon>Sporanaerobacteraceae</taxon>
        <taxon>Anaerosalibacter</taxon>
    </lineage>
</organism>
<sequence>MAGKELLKQYNSLLEEIKDLKREIKKLEDTEPKHEIDSVRGSNPYFPYQPRNFTLEGYNIVEEEERNCKILKKKDILVKRKNKCEELKIQIEQFISNIPDSLTRRVFKYRYIENLPWLQIAYRIGKHDESYPRKVVHDKYLENLGK</sequence>
<dbReference type="EMBL" id="JANJZL010000019">
    <property type="protein sequence ID" value="MCR2045504.1"/>
    <property type="molecule type" value="Genomic_DNA"/>
</dbReference>
<evidence type="ECO:0000256" key="1">
    <source>
        <dbReference type="SAM" id="Coils"/>
    </source>
</evidence>
<name>A0A9X2MKQ1_9FIRM</name>
<reference evidence="2" key="1">
    <citation type="submission" date="2022-07" db="EMBL/GenBank/DDBJ databases">
        <title>Enhanced cultured diversity of the mouse gut microbiota enables custom-made synthetic communities.</title>
        <authorList>
            <person name="Afrizal A."/>
        </authorList>
    </citation>
    <scope>NUCLEOTIDE SEQUENCE</scope>
    <source>
        <strain evidence="2">DSM 29482</strain>
    </source>
</reference>
<dbReference type="OrthoDB" id="1698141at2"/>
<dbReference type="RefSeq" id="WP_042678502.1">
    <property type="nucleotide sequence ID" value="NZ_CABKTM010000005.1"/>
</dbReference>
<comment type="caution">
    <text evidence="2">The sequence shown here is derived from an EMBL/GenBank/DDBJ whole genome shotgun (WGS) entry which is preliminary data.</text>
</comment>
<dbReference type="Proteomes" id="UP001142078">
    <property type="component" value="Unassembled WGS sequence"/>
</dbReference>
<keyword evidence="3" id="KW-1185">Reference proteome</keyword>
<accession>A0A9X2MKQ1</accession>
<proteinExistence type="predicted"/>
<feature type="coiled-coil region" evidence="1">
    <location>
        <begin position="3"/>
        <end position="37"/>
    </location>
</feature>
<gene>
    <name evidence="2" type="ORF">NSA23_15490</name>
</gene>
<evidence type="ECO:0000313" key="3">
    <source>
        <dbReference type="Proteomes" id="UP001142078"/>
    </source>
</evidence>